<feature type="compositionally biased region" description="Basic and acidic residues" evidence="6">
    <location>
        <begin position="78"/>
        <end position="89"/>
    </location>
</feature>
<feature type="compositionally biased region" description="Basic and acidic residues" evidence="6">
    <location>
        <begin position="115"/>
        <end position="125"/>
    </location>
</feature>
<evidence type="ECO:0000256" key="2">
    <source>
        <dbReference type="ARBA" id="ARBA00022475"/>
    </source>
</evidence>
<dbReference type="Proteomes" id="UP000664209">
    <property type="component" value="Unassembled WGS sequence"/>
</dbReference>
<accession>A0A939LR63</accession>
<evidence type="ECO:0000313" key="10">
    <source>
        <dbReference type="Proteomes" id="UP000664209"/>
    </source>
</evidence>
<dbReference type="RefSeq" id="WP_208056880.1">
    <property type="nucleotide sequence ID" value="NZ_JAGEMK010000010.1"/>
</dbReference>
<feature type="compositionally biased region" description="Basic and acidic residues" evidence="6">
    <location>
        <begin position="99"/>
        <end position="108"/>
    </location>
</feature>
<comment type="caution">
    <text evidence="9">The sequence shown here is derived from an EMBL/GenBank/DDBJ whole genome shotgun (WGS) entry which is preliminary data.</text>
</comment>
<proteinExistence type="predicted"/>
<feature type="transmembrane region" description="Helical" evidence="7">
    <location>
        <begin position="35"/>
        <end position="55"/>
    </location>
</feature>
<reference evidence="9" key="1">
    <citation type="submission" date="2021-03" db="EMBL/GenBank/DDBJ databases">
        <title>Actinotalea soli sp. nov., isolated from soil.</title>
        <authorList>
            <person name="Ping W."/>
            <person name="Zhang J."/>
        </authorList>
    </citation>
    <scope>NUCLEOTIDE SEQUENCE</scope>
    <source>
        <strain evidence="9">BY-33</strain>
    </source>
</reference>
<evidence type="ECO:0000313" key="9">
    <source>
        <dbReference type="EMBL" id="MBO1753207.1"/>
    </source>
</evidence>
<feature type="domain" description="Cardiolipin synthase N-terminal" evidence="8">
    <location>
        <begin position="12"/>
        <end position="57"/>
    </location>
</feature>
<dbReference type="AlphaFoldDB" id="A0A939LR63"/>
<keyword evidence="5 7" id="KW-0472">Membrane</keyword>
<dbReference type="GO" id="GO:0005886">
    <property type="term" value="C:plasma membrane"/>
    <property type="evidence" value="ECO:0007669"/>
    <property type="project" value="UniProtKB-SubCell"/>
</dbReference>
<evidence type="ECO:0000256" key="5">
    <source>
        <dbReference type="ARBA" id="ARBA00023136"/>
    </source>
</evidence>
<keyword evidence="10" id="KW-1185">Reference proteome</keyword>
<comment type="subcellular location">
    <subcellularLocation>
        <location evidence="1">Cell membrane</location>
        <topology evidence="1">Multi-pass membrane protein</topology>
    </subcellularLocation>
</comment>
<dbReference type="InterPro" id="IPR027379">
    <property type="entry name" value="CLS_N"/>
</dbReference>
<feature type="compositionally biased region" description="Basic and acidic residues" evidence="6">
    <location>
        <begin position="172"/>
        <end position="181"/>
    </location>
</feature>
<keyword evidence="2" id="KW-1003">Cell membrane</keyword>
<feature type="compositionally biased region" description="Gly residues" evidence="6">
    <location>
        <begin position="141"/>
        <end position="167"/>
    </location>
</feature>
<evidence type="ECO:0000256" key="6">
    <source>
        <dbReference type="SAM" id="MobiDB-lite"/>
    </source>
</evidence>
<dbReference type="Pfam" id="PF13396">
    <property type="entry name" value="PLDc_N"/>
    <property type="match status" value="1"/>
</dbReference>
<protein>
    <submittedName>
        <fullName evidence="9">PLDc_N domain-containing protein</fullName>
    </submittedName>
</protein>
<evidence type="ECO:0000259" key="8">
    <source>
        <dbReference type="Pfam" id="PF13396"/>
    </source>
</evidence>
<dbReference type="EMBL" id="JAGEMK010000010">
    <property type="protein sequence ID" value="MBO1753207.1"/>
    <property type="molecule type" value="Genomic_DNA"/>
</dbReference>
<name>A0A939LR63_9CELL</name>
<evidence type="ECO:0000256" key="1">
    <source>
        <dbReference type="ARBA" id="ARBA00004651"/>
    </source>
</evidence>
<keyword evidence="3 7" id="KW-0812">Transmembrane</keyword>
<evidence type="ECO:0000256" key="7">
    <source>
        <dbReference type="SAM" id="Phobius"/>
    </source>
</evidence>
<keyword evidence="4 7" id="KW-1133">Transmembrane helix</keyword>
<evidence type="ECO:0000256" key="4">
    <source>
        <dbReference type="ARBA" id="ARBA00022989"/>
    </source>
</evidence>
<evidence type="ECO:0000256" key="3">
    <source>
        <dbReference type="ARBA" id="ARBA00022692"/>
    </source>
</evidence>
<organism evidence="9 10">
    <name type="scientific">Actinotalea soli</name>
    <dbReference type="NCBI Taxonomy" id="2819234"/>
    <lineage>
        <taxon>Bacteria</taxon>
        <taxon>Bacillati</taxon>
        <taxon>Actinomycetota</taxon>
        <taxon>Actinomycetes</taxon>
        <taxon>Micrococcales</taxon>
        <taxon>Cellulomonadaceae</taxon>
        <taxon>Actinotalea</taxon>
    </lineage>
</organism>
<sequence>MIRGLAVVIQLALLVYCLIECIQTDSSRVRNLPKTLWVLLIILVPVIGPVAWLVAGRPEREAASNVPWPATRTAGFPEYERPRPPRGPDDDPEFLTGLGHRDAEHEEMLSQWEATLRDRERRLREGSPSSPEGTTPARGGAEPGGGAPGSRGSGGRASEGGAPGSGGTDDDPPSRPRDANL</sequence>
<feature type="region of interest" description="Disordered" evidence="6">
    <location>
        <begin position="63"/>
        <end position="181"/>
    </location>
</feature>
<gene>
    <name evidence="9" type="ORF">J4G33_15475</name>
</gene>